<evidence type="ECO:0000256" key="6">
    <source>
        <dbReference type="SAM" id="MobiDB-lite"/>
    </source>
</evidence>
<proteinExistence type="inferred from homology"/>
<evidence type="ECO:0000256" key="5">
    <source>
        <dbReference type="ARBA" id="ARBA00023136"/>
    </source>
</evidence>
<dbReference type="InterPro" id="IPR007014">
    <property type="entry name" value="FUN14"/>
</dbReference>
<comment type="similarity">
    <text evidence="2">Belongs to the FUN14 family.</text>
</comment>
<feature type="compositionally biased region" description="Basic and acidic residues" evidence="6">
    <location>
        <begin position="66"/>
        <end position="77"/>
    </location>
</feature>
<gene>
    <name evidence="8" type="ORF">LTR84_000424</name>
</gene>
<evidence type="ECO:0000256" key="1">
    <source>
        <dbReference type="ARBA" id="ARBA00004370"/>
    </source>
</evidence>
<dbReference type="GO" id="GO:0016020">
    <property type="term" value="C:membrane"/>
    <property type="evidence" value="ECO:0007669"/>
    <property type="project" value="UniProtKB-SubCell"/>
</dbReference>
<feature type="transmembrane region" description="Helical" evidence="7">
    <location>
        <begin position="89"/>
        <end position="120"/>
    </location>
</feature>
<name>A0AAV9NRM4_9EURO</name>
<sequence length="172" mass="18315">MLLRTALRPAISRPLSQGILSRPVLIAFGLSISVPFLQPRGVVRLDTSPYSPPSDSASFSSSPYTHSRDAKTPLTRDGRTLNPAAVKQISLGAILGLGTGVLVSAFSTSLTLLIGLGIVLSQVAARKGYNVIPVERVQRYVKGINLRSAINDNVAFKISFGLMFALSAFGEF</sequence>
<reference evidence="8 9" key="1">
    <citation type="submission" date="2023-08" db="EMBL/GenBank/DDBJ databases">
        <title>Black Yeasts Isolated from many extreme environments.</title>
        <authorList>
            <person name="Coleine C."/>
            <person name="Stajich J.E."/>
            <person name="Selbmann L."/>
        </authorList>
    </citation>
    <scope>NUCLEOTIDE SEQUENCE [LARGE SCALE GENOMIC DNA]</scope>
    <source>
        <strain evidence="8 9">CCFEE 5792</strain>
    </source>
</reference>
<keyword evidence="5 7" id="KW-0472">Membrane</keyword>
<evidence type="ECO:0000256" key="3">
    <source>
        <dbReference type="ARBA" id="ARBA00022692"/>
    </source>
</evidence>
<dbReference type="Pfam" id="PF04930">
    <property type="entry name" value="FUN14"/>
    <property type="match status" value="1"/>
</dbReference>
<dbReference type="RefSeq" id="XP_064711915.1">
    <property type="nucleotide sequence ID" value="XM_064844055.1"/>
</dbReference>
<accession>A0AAV9NRM4</accession>
<comment type="subcellular location">
    <subcellularLocation>
        <location evidence="1">Membrane</location>
    </subcellularLocation>
</comment>
<dbReference type="EMBL" id="JAVRRD010000001">
    <property type="protein sequence ID" value="KAK5064591.1"/>
    <property type="molecule type" value="Genomic_DNA"/>
</dbReference>
<keyword evidence="4 7" id="KW-1133">Transmembrane helix</keyword>
<dbReference type="Proteomes" id="UP001358417">
    <property type="component" value="Unassembled WGS sequence"/>
</dbReference>
<evidence type="ECO:0000313" key="8">
    <source>
        <dbReference type="EMBL" id="KAK5064591.1"/>
    </source>
</evidence>
<evidence type="ECO:0000313" key="9">
    <source>
        <dbReference type="Proteomes" id="UP001358417"/>
    </source>
</evidence>
<feature type="compositionally biased region" description="Low complexity" evidence="6">
    <location>
        <begin position="53"/>
        <end position="63"/>
    </location>
</feature>
<keyword evidence="3 7" id="KW-0812">Transmembrane</keyword>
<organism evidence="8 9">
    <name type="scientific">Exophiala bonariae</name>
    <dbReference type="NCBI Taxonomy" id="1690606"/>
    <lineage>
        <taxon>Eukaryota</taxon>
        <taxon>Fungi</taxon>
        <taxon>Dikarya</taxon>
        <taxon>Ascomycota</taxon>
        <taxon>Pezizomycotina</taxon>
        <taxon>Eurotiomycetes</taxon>
        <taxon>Chaetothyriomycetidae</taxon>
        <taxon>Chaetothyriales</taxon>
        <taxon>Herpotrichiellaceae</taxon>
        <taxon>Exophiala</taxon>
    </lineage>
</organism>
<protein>
    <recommendedName>
        <fullName evidence="10">Fun14 family protein</fullName>
    </recommendedName>
</protein>
<evidence type="ECO:0008006" key="10">
    <source>
        <dbReference type="Google" id="ProtNLM"/>
    </source>
</evidence>
<feature type="region of interest" description="Disordered" evidence="6">
    <location>
        <begin position="48"/>
        <end position="77"/>
    </location>
</feature>
<dbReference type="AlphaFoldDB" id="A0AAV9NRM4"/>
<comment type="caution">
    <text evidence="8">The sequence shown here is derived from an EMBL/GenBank/DDBJ whole genome shotgun (WGS) entry which is preliminary data.</text>
</comment>
<keyword evidence="9" id="KW-1185">Reference proteome</keyword>
<evidence type="ECO:0000256" key="4">
    <source>
        <dbReference type="ARBA" id="ARBA00022989"/>
    </source>
</evidence>
<dbReference type="GeneID" id="89968646"/>
<evidence type="ECO:0000256" key="7">
    <source>
        <dbReference type="SAM" id="Phobius"/>
    </source>
</evidence>
<evidence type="ECO:0000256" key="2">
    <source>
        <dbReference type="ARBA" id="ARBA00009160"/>
    </source>
</evidence>